<dbReference type="FunFam" id="3.40.50.11540:FF:000001">
    <property type="entry name" value="NADH dehydrogenase [ubiquinone] flavoprotein 1, mitochondrial"/>
    <property type="match status" value="1"/>
</dbReference>
<proteinExistence type="inferred from homology"/>
<dbReference type="Pfam" id="PF10531">
    <property type="entry name" value="SLBB"/>
    <property type="match status" value="1"/>
</dbReference>
<dbReference type="InterPro" id="IPR019575">
    <property type="entry name" value="Nuop51_4Fe4S-bd"/>
</dbReference>
<comment type="caution">
    <text evidence="7">The sequence shown here is derived from an EMBL/GenBank/DDBJ whole genome shotgun (WGS) entry which is preliminary data.</text>
</comment>
<dbReference type="SUPFAM" id="SSF140490">
    <property type="entry name" value="Nqo1C-terminal domain-like"/>
    <property type="match status" value="1"/>
</dbReference>
<evidence type="ECO:0000313" key="7">
    <source>
        <dbReference type="EMBL" id="RPF49810.1"/>
    </source>
</evidence>
<dbReference type="AlphaFoldDB" id="A0A3N5B2L6"/>
<dbReference type="InterPro" id="IPR036249">
    <property type="entry name" value="Thioredoxin-like_sf"/>
</dbReference>
<evidence type="ECO:0000256" key="1">
    <source>
        <dbReference type="ARBA" id="ARBA00007523"/>
    </source>
</evidence>
<dbReference type="InterPro" id="IPR001949">
    <property type="entry name" value="NADH-UbQ_OxRdtase_51kDa_CS"/>
</dbReference>
<evidence type="ECO:0000256" key="3">
    <source>
        <dbReference type="ARBA" id="ARBA00022723"/>
    </source>
</evidence>
<reference evidence="7 8" key="1">
    <citation type="submission" date="2018-11" db="EMBL/GenBank/DDBJ databases">
        <title>Genomic Encyclopedia of Type Strains, Phase IV (KMG-IV): sequencing the most valuable type-strain genomes for metagenomic binning, comparative biology and taxonomic classification.</title>
        <authorList>
            <person name="Goeker M."/>
        </authorList>
    </citation>
    <scope>NUCLEOTIDE SEQUENCE [LARGE SCALE GENOMIC DNA]</scope>
    <source>
        <strain evidence="7 8">DSM 102936</strain>
    </source>
</reference>
<dbReference type="InterPro" id="IPR011538">
    <property type="entry name" value="Nuo51_FMN-bd"/>
</dbReference>
<dbReference type="Pfam" id="PF10589">
    <property type="entry name" value="NADH_4Fe-4S"/>
    <property type="match status" value="1"/>
</dbReference>
<keyword evidence="4" id="KW-0408">Iron</keyword>
<dbReference type="SMART" id="SM00928">
    <property type="entry name" value="NADH_4Fe-4S"/>
    <property type="match status" value="1"/>
</dbReference>
<dbReference type="CDD" id="cd02980">
    <property type="entry name" value="TRX_Fd_family"/>
    <property type="match status" value="1"/>
</dbReference>
<keyword evidence="8" id="KW-1185">Reference proteome</keyword>
<dbReference type="Pfam" id="PF01512">
    <property type="entry name" value="Complex1_51K"/>
    <property type="match status" value="1"/>
</dbReference>
<dbReference type="SUPFAM" id="SSF142984">
    <property type="entry name" value="Nqo1 middle domain-like"/>
    <property type="match status" value="1"/>
</dbReference>
<sequence length="646" mass="70690">MDKCCSQCEHSPAHPCRDYVLCRSEGPFCHDDGRCKEKRQEFLSRIVIHPGTARKKVIVCAGLNCGSGGGFGLIDLFRRELLKQGVDDTVEVAFSGCRGFCEQGPNVIIEPDRTFYRRVKAEDVAEIVALHLKGNQVVERLLYKDPKSGVLCRTYDEIPFYRHQMKVVLEHCGFINPEDIAEYIAVGGYRALTKALTQMTPEEVLAEVKKSGLRGRGGAGFPTGKKWEAARRVPSSKRYVICNADEGDPGAFMDRAVLEGNPHSVLEGMLLCAYAVGSDEGYIYVRAEYPLAVRRLRIAIAQAERYGLLGENILNSGLNFRIHINEGAGAFVCGESTALMASIEGNRGIPRIKVPRSTEKGLFGKPTVLNNVETFANVPQIILRGSDWFASIGTARSKGTKIFALTGKVQNSGLVEVPMGITLRELIFDIGGGIKGGKKFKAVQVGGPSGGSLPEDMLDLPIDYESLTGAGAMMGSGSMVVMDEDNCMVNMAKFFLNFTERESCGKCTPCREGTTRMLEILEKITLGEGNLSDIPLLEYLGGVVKATSFCGLGTSAPNPVLTTLSYFRNEYLKHIRDKHCPAGECVALRRFTIITEKCNGCGACRYACPAHAISGEKKKPHVIDEDLCIKCGRCYEVCKFNAVRRH</sequence>
<protein>
    <submittedName>
        <fullName evidence="7">NADH-quinone oxidoreductase subunit F</fullName>
    </submittedName>
</protein>
<dbReference type="Pfam" id="PF12838">
    <property type="entry name" value="Fer4_7"/>
    <property type="match status" value="1"/>
</dbReference>
<dbReference type="InterPro" id="IPR037207">
    <property type="entry name" value="Nuop51_4Fe4S-bd_sf"/>
</dbReference>
<dbReference type="GO" id="GO:0010181">
    <property type="term" value="F:FMN binding"/>
    <property type="evidence" value="ECO:0007669"/>
    <property type="project" value="InterPro"/>
</dbReference>
<dbReference type="GO" id="GO:0008137">
    <property type="term" value="F:NADH dehydrogenase (ubiquinone) activity"/>
    <property type="evidence" value="ECO:0007669"/>
    <property type="project" value="InterPro"/>
</dbReference>
<dbReference type="Gene3D" id="6.10.250.1450">
    <property type="match status" value="1"/>
</dbReference>
<evidence type="ECO:0000259" key="6">
    <source>
        <dbReference type="PROSITE" id="PS51379"/>
    </source>
</evidence>
<organism evidence="7 8">
    <name type="scientific">Thermodesulfitimonas autotrophica</name>
    <dbReference type="NCBI Taxonomy" id="1894989"/>
    <lineage>
        <taxon>Bacteria</taxon>
        <taxon>Bacillati</taxon>
        <taxon>Bacillota</taxon>
        <taxon>Clostridia</taxon>
        <taxon>Thermoanaerobacterales</taxon>
        <taxon>Thermoanaerobacteraceae</taxon>
        <taxon>Thermodesulfitimonas</taxon>
    </lineage>
</organism>
<dbReference type="NCBIfam" id="NF040902">
    <property type="entry name" value="NuoF_pre_CCxxC"/>
    <property type="match status" value="1"/>
</dbReference>
<dbReference type="InterPro" id="IPR019554">
    <property type="entry name" value="Soluble_ligand-bd"/>
</dbReference>
<dbReference type="Gene3D" id="3.40.50.11540">
    <property type="entry name" value="NADH-ubiquinone oxidoreductase 51kDa subunit"/>
    <property type="match status" value="1"/>
</dbReference>
<dbReference type="PROSITE" id="PS51379">
    <property type="entry name" value="4FE4S_FER_2"/>
    <property type="match status" value="2"/>
</dbReference>
<keyword evidence="5" id="KW-0411">Iron-sulfur</keyword>
<feature type="domain" description="4Fe-4S ferredoxin-type" evidence="6">
    <location>
        <begin position="619"/>
        <end position="646"/>
    </location>
</feature>
<name>A0A3N5B2L6_9THEO</name>
<dbReference type="GO" id="GO:0051539">
    <property type="term" value="F:4 iron, 4 sulfur cluster binding"/>
    <property type="evidence" value="ECO:0007669"/>
    <property type="project" value="UniProtKB-KW"/>
</dbReference>
<keyword evidence="2" id="KW-0004">4Fe-4S</keyword>
<dbReference type="Gene3D" id="1.20.1440.230">
    <property type="entry name" value="NADH-ubiquinone oxidoreductase 51kDa subunit, iron-sulphur binding domain"/>
    <property type="match status" value="1"/>
</dbReference>
<accession>A0A3N5B2L6</accession>
<evidence type="ECO:0000256" key="5">
    <source>
        <dbReference type="ARBA" id="ARBA00023014"/>
    </source>
</evidence>
<keyword evidence="3" id="KW-0479">Metal-binding</keyword>
<gene>
    <name evidence="7" type="ORF">EDD75_0634</name>
</gene>
<dbReference type="SUPFAM" id="SSF54862">
    <property type="entry name" value="4Fe-4S ferredoxins"/>
    <property type="match status" value="1"/>
</dbReference>
<dbReference type="SUPFAM" id="SSF142019">
    <property type="entry name" value="Nqo1 FMN-binding domain-like"/>
    <property type="match status" value="1"/>
</dbReference>
<evidence type="ECO:0000256" key="4">
    <source>
        <dbReference type="ARBA" id="ARBA00023004"/>
    </source>
</evidence>
<dbReference type="PANTHER" id="PTHR43578">
    <property type="entry name" value="NADH-QUINONE OXIDOREDUCTASE SUBUNIT F"/>
    <property type="match status" value="1"/>
</dbReference>
<dbReference type="SUPFAM" id="SSF52833">
    <property type="entry name" value="Thioredoxin-like"/>
    <property type="match status" value="1"/>
</dbReference>
<dbReference type="InterPro" id="IPR037225">
    <property type="entry name" value="Nuo51_FMN-bd_sf"/>
</dbReference>
<evidence type="ECO:0000313" key="8">
    <source>
        <dbReference type="Proteomes" id="UP000282654"/>
    </source>
</evidence>
<dbReference type="Proteomes" id="UP000282654">
    <property type="component" value="Unassembled WGS sequence"/>
</dbReference>
<dbReference type="InterPro" id="IPR017896">
    <property type="entry name" value="4Fe4S_Fe-S-bd"/>
</dbReference>
<dbReference type="GO" id="GO:0046872">
    <property type="term" value="F:metal ion binding"/>
    <property type="evidence" value="ECO:0007669"/>
    <property type="project" value="UniProtKB-KW"/>
</dbReference>
<dbReference type="EMBL" id="RKRE01000001">
    <property type="protein sequence ID" value="RPF49810.1"/>
    <property type="molecule type" value="Genomic_DNA"/>
</dbReference>
<evidence type="ECO:0000256" key="2">
    <source>
        <dbReference type="ARBA" id="ARBA00022485"/>
    </source>
</evidence>
<dbReference type="FunFam" id="1.20.1440.230:FF:000001">
    <property type="entry name" value="Mitochondrial NADH dehydrogenase flavoprotein 1"/>
    <property type="match status" value="1"/>
</dbReference>
<dbReference type="Gene3D" id="3.30.70.20">
    <property type="match status" value="1"/>
</dbReference>
<dbReference type="PANTHER" id="PTHR43578:SF3">
    <property type="entry name" value="NADH-QUINONE OXIDOREDUCTASE SUBUNIT F"/>
    <property type="match status" value="1"/>
</dbReference>
<feature type="domain" description="4Fe-4S ferredoxin-type" evidence="6">
    <location>
        <begin position="589"/>
        <end position="618"/>
    </location>
</feature>
<dbReference type="Gene3D" id="3.40.30.10">
    <property type="entry name" value="Glutaredoxin"/>
    <property type="match status" value="1"/>
</dbReference>
<dbReference type="Gene3D" id="3.10.20.600">
    <property type="match status" value="1"/>
</dbReference>
<dbReference type="PROSITE" id="PS00645">
    <property type="entry name" value="COMPLEX1_51K_2"/>
    <property type="match status" value="1"/>
</dbReference>
<dbReference type="InterPro" id="IPR017900">
    <property type="entry name" value="4Fe4S_Fe_S_CS"/>
</dbReference>
<dbReference type="PROSITE" id="PS00198">
    <property type="entry name" value="4FE4S_FER_1"/>
    <property type="match status" value="1"/>
</dbReference>
<comment type="similarity">
    <text evidence="1">Belongs to the complex I 51 kDa subunit family.</text>
</comment>